<keyword evidence="4 7" id="KW-0812">Transmembrane</keyword>
<evidence type="ECO:0000256" key="6">
    <source>
        <dbReference type="ARBA" id="ARBA00023136"/>
    </source>
</evidence>
<feature type="transmembrane region" description="Helical" evidence="7">
    <location>
        <begin position="227"/>
        <end position="250"/>
    </location>
</feature>
<dbReference type="CDD" id="cd06173">
    <property type="entry name" value="MFS_MefA_like"/>
    <property type="match status" value="1"/>
</dbReference>
<accession>A0AB34XXN4</accession>
<dbReference type="Pfam" id="PF05977">
    <property type="entry name" value="MFS_3"/>
    <property type="match status" value="1"/>
</dbReference>
<evidence type="ECO:0000256" key="5">
    <source>
        <dbReference type="ARBA" id="ARBA00022989"/>
    </source>
</evidence>
<organism evidence="8 9">
    <name type="scientific">Lactiplantibacillus plantarum</name>
    <name type="common">Lactobacillus plantarum</name>
    <dbReference type="NCBI Taxonomy" id="1590"/>
    <lineage>
        <taxon>Bacteria</taxon>
        <taxon>Bacillati</taxon>
        <taxon>Bacillota</taxon>
        <taxon>Bacilli</taxon>
        <taxon>Lactobacillales</taxon>
        <taxon>Lactobacillaceae</taxon>
        <taxon>Lactiplantibacillus</taxon>
    </lineage>
</organism>
<evidence type="ECO:0000256" key="3">
    <source>
        <dbReference type="ARBA" id="ARBA00022475"/>
    </source>
</evidence>
<feature type="transmembrane region" description="Helical" evidence="7">
    <location>
        <begin position="256"/>
        <end position="278"/>
    </location>
</feature>
<proteinExistence type="predicted"/>
<feature type="transmembrane region" description="Helical" evidence="7">
    <location>
        <begin position="108"/>
        <end position="126"/>
    </location>
</feature>
<feature type="transmembrane region" description="Helical" evidence="7">
    <location>
        <begin position="80"/>
        <end position="101"/>
    </location>
</feature>
<dbReference type="InterPro" id="IPR036259">
    <property type="entry name" value="MFS_trans_sf"/>
</dbReference>
<evidence type="ECO:0000313" key="8">
    <source>
        <dbReference type="EMBL" id="KZU01639.1"/>
    </source>
</evidence>
<feature type="transmembrane region" description="Helical" evidence="7">
    <location>
        <begin position="299"/>
        <end position="324"/>
    </location>
</feature>
<feature type="transmembrane region" description="Helical" evidence="7">
    <location>
        <begin position="20"/>
        <end position="41"/>
    </location>
</feature>
<comment type="subcellular location">
    <subcellularLocation>
        <location evidence="1">Cell membrane</location>
        <topology evidence="1">Multi-pass membrane protein</topology>
    </subcellularLocation>
</comment>
<keyword evidence="3" id="KW-1003">Cell membrane</keyword>
<evidence type="ECO:0000256" key="7">
    <source>
        <dbReference type="SAM" id="Phobius"/>
    </source>
</evidence>
<evidence type="ECO:0000256" key="1">
    <source>
        <dbReference type="ARBA" id="ARBA00004651"/>
    </source>
</evidence>
<evidence type="ECO:0000256" key="4">
    <source>
        <dbReference type="ARBA" id="ARBA00022692"/>
    </source>
</evidence>
<feature type="transmembrane region" description="Helical" evidence="7">
    <location>
        <begin position="48"/>
        <end position="68"/>
    </location>
</feature>
<keyword evidence="5 7" id="KW-1133">Transmembrane helix</keyword>
<dbReference type="EMBL" id="LUWI01000037">
    <property type="protein sequence ID" value="KZU01639.1"/>
    <property type="molecule type" value="Genomic_DNA"/>
</dbReference>
<evidence type="ECO:0000313" key="9">
    <source>
        <dbReference type="Proteomes" id="UP000076989"/>
    </source>
</evidence>
<dbReference type="GO" id="GO:0005886">
    <property type="term" value="C:plasma membrane"/>
    <property type="evidence" value="ECO:0007669"/>
    <property type="project" value="UniProtKB-SubCell"/>
</dbReference>
<dbReference type="SUPFAM" id="SSF103473">
    <property type="entry name" value="MFS general substrate transporter"/>
    <property type="match status" value="1"/>
</dbReference>
<evidence type="ECO:0008006" key="10">
    <source>
        <dbReference type="Google" id="ProtNLM"/>
    </source>
</evidence>
<feature type="transmembrane region" description="Helical" evidence="7">
    <location>
        <begin position="378"/>
        <end position="400"/>
    </location>
</feature>
<dbReference type="PANTHER" id="PTHR23513:SF6">
    <property type="entry name" value="MAJOR FACILITATOR SUPERFAMILY ASSOCIATED DOMAIN-CONTAINING PROTEIN"/>
    <property type="match status" value="1"/>
</dbReference>
<reference evidence="8 9" key="1">
    <citation type="submission" date="2016-03" db="EMBL/GenBank/DDBJ databases">
        <title>Comparative genomics of 54 Lactobacillus plantarum strains reveals genomic uncoupling from niche constraints.</title>
        <authorList>
            <person name="Martino M.E."/>
        </authorList>
    </citation>
    <scope>NUCLEOTIDE SEQUENCE [LARGE SCALE GENOMIC DNA]</scope>
    <source>
        <strain evidence="8 9">Nizo2260</strain>
    </source>
</reference>
<dbReference type="PANTHER" id="PTHR23513">
    <property type="entry name" value="INTEGRAL MEMBRANE EFFLUX PROTEIN-RELATED"/>
    <property type="match status" value="1"/>
</dbReference>
<evidence type="ECO:0000256" key="2">
    <source>
        <dbReference type="ARBA" id="ARBA00022448"/>
    </source>
</evidence>
<keyword evidence="6 7" id="KW-0472">Membrane</keyword>
<keyword evidence="2" id="KW-0813">Transport</keyword>
<feature type="transmembrane region" description="Helical" evidence="7">
    <location>
        <begin position="164"/>
        <end position="189"/>
    </location>
</feature>
<comment type="caution">
    <text evidence="8">The sequence shown here is derived from an EMBL/GenBank/DDBJ whole genome shotgun (WGS) entry which is preliminary data.</text>
</comment>
<feature type="transmembrane region" description="Helical" evidence="7">
    <location>
        <begin position="352"/>
        <end position="371"/>
    </location>
</feature>
<dbReference type="Gene3D" id="1.20.1250.20">
    <property type="entry name" value="MFS general substrate transporter like domains"/>
    <property type="match status" value="1"/>
</dbReference>
<dbReference type="Proteomes" id="UP000076989">
    <property type="component" value="Unassembled WGS sequence"/>
</dbReference>
<sequence>MLQGLKGADNVINANFRKLVLGRAVGNAGDSIYMIAMNWFILQLTNSALWIGIMNVAIVLPGVLLFLFGDSIDRHSKRRLLVAVEFSQLVIVVMLIGLVALHIKLPGIYVGLVFVAALFGSLAYPIQDTLVPLLVEPDQLVQAQADMSIAYKGTDYVFNALSGFLISLCSVLGVLIMDAATFVVTVATFRRIKLAEPRQQHTREKSLYLNQILVGFKIISTDPLLRLLTFASVVMNFFFGGLNTYVVLFGRHFGGSIYYGILESMSAVGILLGMTVVYRQLKKLTVRQSYLIGNFGRALFMILTVVSYNQFWLFAIIYLLSFVFQGLTQVFETPMIQATVGSDQLGKVMTCFYTLVSVTLPLGSLAFSFLADRFDLRLFLLLFALFYAGIFLLFLASHAFKKVDELQLS</sequence>
<dbReference type="InterPro" id="IPR010290">
    <property type="entry name" value="TM_effector"/>
</dbReference>
<name>A0AB34XXN4_LACPN</name>
<protein>
    <recommendedName>
        <fullName evidence="10">MFS transporter</fullName>
    </recommendedName>
</protein>
<dbReference type="AlphaFoldDB" id="A0AB34XXN4"/>
<gene>
    <name evidence="8" type="ORF">Nizo2260_2879</name>
</gene>